<sequence length="121" mass="13791">MCSVLSLKKSDKLRKNKSFQAVYKGGKSVSNRLLVLYMLPNQSNSNKIGFAAGKKLGNAVVRNRVKRMMREVFRLNRDKLPHGYDFILVGRKPVVEVKTQEVASAFLNLCGRMFRTNAERQ</sequence>
<evidence type="ECO:0000313" key="9">
    <source>
        <dbReference type="EMBL" id="KYZ75713.1"/>
    </source>
</evidence>
<dbReference type="InterPro" id="IPR014721">
    <property type="entry name" value="Ribsml_uS5_D2-typ_fold_subgr"/>
</dbReference>
<dbReference type="AlphaFoldDB" id="A0A154BNX5"/>
<dbReference type="GO" id="GO:0000049">
    <property type="term" value="F:tRNA binding"/>
    <property type="evidence" value="ECO:0007669"/>
    <property type="project" value="UniProtKB-UniRule"/>
</dbReference>
<dbReference type="Proteomes" id="UP000076268">
    <property type="component" value="Unassembled WGS sequence"/>
</dbReference>
<dbReference type="RefSeq" id="WP_066243374.1">
    <property type="nucleotide sequence ID" value="NZ_LSGP01000020.1"/>
</dbReference>
<dbReference type="Gene3D" id="3.30.230.10">
    <property type="match status" value="1"/>
</dbReference>
<dbReference type="HAMAP" id="MF_00227">
    <property type="entry name" value="RNase_P"/>
    <property type="match status" value="1"/>
</dbReference>
<dbReference type="Pfam" id="PF00825">
    <property type="entry name" value="Ribonuclease_P"/>
    <property type="match status" value="1"/>
</dbReference>
<evidence type="ECO:0000256" key="6">
    <source>
        <dbReference type="ARBA" id="ARBA00022884"/>
    </source>
</evidence>
<comment type="caution">
    <text evidence="9">The sequence shown here is derived from an EMBL/GenBank/DDBJ whole genome shotgun (WGS) entry which is preliminary data.</text>
</comment>
<protein>
    <recommendedName>
        <fullName evidence="7 8">Ribonuclease P protein component</fullName>
        <shortName evidence="7">RNase P protein</shortName>
        <shortName evidence="7">RNaseP protein</shortName>
        <ecNumber evidence="7 8">3.1.26.5</ecNumber>
    </recommendedName>
    <alternativeName>
        <fullName evidence="7">Protein C5</fullName>
    </alternativeName>
</protein>
<dbReference type="InterPro" id="IPR020539">
    <property type="entry name" value="RNase_P_CS"/>
</dbReference>
<keyword evidence="10" id="KW-1185">Reference proteome</keyword>
<dbReference type="PANTHER" id="PTHR33992:SF1">
    <property type="entry name" value="RIBONUCLEASE P PROTEIN COMPONENT"/>
    <property type="match status" value="1"/>
</dbReference>
<keyword evidence="2 7" id="KW-0819">tRNA processing</keyword>
<dbReference type="STRING" id="1794912.AXX12_10920"/>
<dbReference type="PANTHER" id="PTHR33992">
    <property type="entry name" value="RIBONUCLEASE P PROTEIN COMPONENT"/>
    <property type="match status" value="1"/>
</dbReference>
<comment type="subunit">
    <text evidence="7">Consists of a catalytic RNA component (M1 or rnpB) and a protein subunit.</text>
</comment>
<evidence type="ECO:0000313" key="10">
    <source>
        <dbReference type="Proteomes" id="UP000076268"/>
    </source>
</evidence>
<proteinExistence type="inferred from homology"/>
<evidence type="ECO:0000256" key="3">
    <source>
        <dbReference type="ARBA" id="ARBA00022722"/>
    </source>
</evidence>
<comment type="function">
    <text evidence="1 7">RNaseP catalyzes the removal of the 5'-leader sequence from pre-tRNA to produce the mature 5'-terminus. It can also cleave other RNA substrates such as 4.5S RNA. The protein component plays an auxiliary but essential role in vivo by binding to the 5'-leader sequence and broadening the substrate specificity of the ribozyme.</text>
</comment>
<evidence type="ECO:0000256" key="7">
    <source>
        <dbReference type="HAMAP-Rule" id="MF_00227"/>
    </source>
</evidence>
<keyword evidence="3 7" id="KW-0540">Nuclease</keyword>
<dbReference type="EC" id="3.1.26.5" evidence="7 8"/>
<organism evidence="9 10">
    <name type="scientific">Anaerosporomusa subterranea</name>
    <dbReference type="NCBI Taxonomy" id="1794912"/>
    <lineage>
        <taxon>Bacteria</taxon>
        <taxon>Bacillati</taxon>
        <taxon>Bacillota</taxon>
        <taxon>Negativicutes</taxon>
        <taxon>Acetonemataceae</taxon>
        <taxon>Anaerosporomusa</taxon>
    </lineage>
</organism>
<dbReference type="InterPro" id="IPR000100">
    <property type="entry name" value="RNase_P"/>
</dbReference>
<comment type="similarity">
    <text evidence="7">Belongs to the RnpA family.</text>
</comment>
<dbReference type="GO" id="GO:0042781">
    <property type="term" value="F:3'-tRNA processing endoribonuclease activity"/>
    <property type="evidence" value="ECO:0007669"/>
    <property type="project" value="TreeGrafter"/>
</dbReference>
<evidence type="ECO:0000256" key="8">
    <source>
        <dbReference type="NCBIfam" id="TIGR00188"/>
    </source>
</evidence>
<evidence type="ECO:0000256" key="2">
    <source>
        <dbReference type="ARBA" id="ARBA00022694"/>
    </source>
</evidence>
<dbReference type="GO" id="GO:0001682">
    <property type="term" value="P:tRNA 5'-leader removal"/>
    <property type="evidence" value="ECO:0007669"/>
    <property type="project" value="UniProtKB-UniRule"/>
</dbReference>
<dbReference type="OrthoDB" id="9810867at2"/>
<dbReference type="NCBIfam" id="TIGR00188">
    <property type="entry name" value="rnpA"/>
    <property type="match status" value="1"/>
</dbReference>
<keyword evidence="6 7" id="KW-0694">RNA-binding</keyword>
<keyword evidence="5 7" id="KW-0378">Hydrolase</keyword>
<evidence type="ECO:0000256" key="5">
    <source>
        <dbReference type="ARBA" id="ARBA00022801"/>
    </source>
</evidence>
<dbReference type="GO" id="GO:0004526">
    <property type="term" value="F:ribonuclease P activity"/>
    <property type="evidence" value="ECO:0007669"/>
    <property type="project" value="UniProtKB-UniRule"/>
</dbReference>
<evidence type="ECO:0000256" key="1">
    <source>
        <dbReference type="ARBA" id="ARBA00002663"/>
    </source>
</evidence>
<dbReference type="InterPro" id="IPR020568">
    <property type="entry name" value="Ribosomal_Su5_D2-typ_SF"/>
</dbReference>
<comment type="catalytic activity">
    <reaction evidence="7">
        <text>Endonucleolytic cleavage of RNA, removing 5'-extranucleotides from tRNA precursor.</text>
        <dbReference type="EC" id="3.1.26.5"/>
    </reaction>
</comment>
<dbReference type="GO" id="GO:0030677">
    <property type="term" value="C:ribonuclease P complex"/>
    <property type="evidence" value="ECO:0007669"/>
    <property type="project" value="TreeGrafter"/>
</dbReference>
<name>A0A154BNX5_ANASB</name>
<evidence type="ECO:0000256" key="4">
    <source>
        <dbReference type="ARBA" id="ARBA00022759"/>
    </source>
</evidence>
<gene>
    <name evidence="7" type="primary">rnpA</name>
    <name evidence="9" type="ORF">AXX12_10920</name>
</gene>
<dbReference type="EMBL" id="LSGP01000020">
    <property type="protein sequence ID" value="KYZ75713.1"/>
    <property type="molecule type" value="Genomic_DNA"/>
</dbReference>
<keyword evidence="4 7" id="KW-0255">Endonuclease</keyword>
<accession>A0A154BNX5</accession>
<dbReference type="PROSITE" id="PS00648">
    <property type="entry name" value="RIBONUCLEASE_P"/>
    <property type="match status" value="1"/>
</dbReference>
<dbReference type="SUPFAM" id="SSF54211">
    <property type="entry name" value="Ribosomal protein S5 domain 2-like"/>
    <property type="match status" value="1"/>
</dbReference>
<reference evidence="9 10" key="1">
    <citation type="submission" date="2016-02" db="EMBL/GenBank/DDBJ databases">
        <title>Anaerosporomusa subterraneum gen. nov., sp. nov., a spore-forming obligate anaerobe isolated from saprolite.</title>
        <authorList>
            <person name="Choi J.K."/>
            <person name="Shah M."/>
            <person name="Yee N."/>
        </authorList>
    </citation>
    <scope>NUCLEOTIDE SEQUENCE [LARGE SCALE GENOMIC DNA]</scope>
    <source>
        <strain evidence="9 10">RU4</strain>
    </source>
</reference>